<proteinExistence type="predicted"/>
<dbReference type="EMBL" id="MAEI02000001">
    <property type="protein sequence ID" value="MEO1780741.1"/>
    <property type="molecule type" value="Genomic_DNA"/>
</dbReference>
<reference evidence="1" key="1">
    <citation type="submission" date="2016-06" db="EMBL/GenBank/DDBJ databases">
        <authorList>
            <person name="Van Tyne D."/>
        </authorList>
    </citation>
    <scope>NUCLEOTIDE SEQUENCE</scope>
    <source>
        <strain evidence="1">JM9A</strain>
    </source>
</reference>
<gene>
    <name evidence="1" type="ORF">BAU18_000292</name>
</gene>
<evidence type="ECO:0000313" key="1">
    <source>
        <dbReference type="EMBL" id="MEO1780741.1"/>
    </source>
</evidence>
<name>A0ABV0F271_9ENTE</name>
<protein>
    <submittedName>
        <fullName evidence="1">Uncharacterized protein</fullName>
    </submittedName>
</protein>
<keyword evidence="2" id="KW-1185">Reference proteome</keyword>
<evidence type="ECO:0000313" key="2">
    <source>
        <dbReference type="Proteomes" id="UP001429357"/>
    </source>
</evidence>
<reference evidence="1" key="2">
    <citation type="submission" date="2024-02" db="EMBL/GenBank/DDBJ databases">
        <title>The Genome Sequence of Enterococcus diestrammenae JM9A.</title>
        <authorList>
            <person name="Earl A."/>
            <person name="Manson A."/>
            <person name="Gilmore M."/>
            <person name="Sanders J."/>
            <person name="Shea T."/>
            <person name="Howe W."/>
            <person name="Livny J."/>
            <person name="Cuomo C."/>
            <person name="Neafsey D."/>
            <person name="Birren B."/>
        </authorList>
    </citation>
    <scope>NUCLEOTIDE SEQUENCE</scope>
    <source>
        <strain evidence="1">JM9A</strain>
    </source>
</reference>
<dbReference type="RefSeq" id="WP_161868995.1">
    <property type="nucleotide sequence ID" value="NZ_MAEI02000001.1"/>
</dbReference>
<accession>A0ABV0F271</accession>
<dbReference type="Proteomes" id="UP001429357">
    <property type="component" value="Unassembled WGS sequence"/>
</dbReference>
<comment type="caution">
    <text evidence="1">The sequence shown here is derived from an EMBL/GenBank/DDBJ whole genome shotgun (WGS) entry which is preliminary data.</text>
</comment>
<sequence>MYENLKKFFFTSAQQRIKVRVEQINEERTMLRQSGKIQYKNLKNLKATHIYPNKPKLVKNVLDGEIEGFDNFLSSSVAGAILKNVRLIPERLTNSSDCILETKMKKENLEFTSLAEVYWGDDEHLLSNEGQFSFFFYLFSDLLESPEYSGKVEQFLIDYIPFASYFAYERGLKENGDLIYYTNYSLDKNVDVFAEAVYYLCKFGSLQELMEKFVELIHSKFEYESKDSIGRYIKKETDTGFSVFEKILDQFVKEFVLPLLEEIDPSSLGKRVYDILVADLIRMNSRLLYMEMSISPEARGYHSTMGEGVEMDVMQNLVDASDAYVEELHHVQIQMYGDIESEYFNSQFFLLRQGERYFSMNRFIDLSNE</sequence>
<organism evidence="1 2">
    <name type="scientific">Enterococcus diestrammenae</name>
    <dbReference type="NCBI Taxonomy" id="1155073"/>
    <lineage>
        <taxon>Bacteria</taxon>
        <taxon>Bacillati</taxon>
        <taxon>Bacillota</taxon>
        <taxon>Bacilli</taxon>
        <taxon>Lactobacillales</taxon>
        <taxon>Enterococcaceae</taxon>
        <taxon>Enterococcus</taxon>
    </lineage>
</organism>